<accession>A0ABV6IGG9</accession>
<evidence type="ECO:0000313" key="2">
    <source>
        <dbReference type="EMBL" id="MFC0350927.1"/>
    </source>
</evidence>
<evidence type="ECO:0000313" key="3">
    <source>
        <dbReference type="Proteomes" id="UP001589844"/>
    </source>
</evidence>
<organism evidence="2 3">
    <name type="scientific">Undibacterium danionis</name>
    <dbReference type="NCBI Taxonomy" id="1812100"/>
    <lineage>
        <taxon>Bacteria</taxon>
        <taxon>Pseudomonadati</taxon>
        <taxon>Pseudomonadota</taxon>
        <taxon>Betaproteobacteria</taxon>
        <taxon>Burkholderiales</taxon>
        <taxon>Oxalobacteraceae</taxon>
        <taxon>Undibacterium</taxon>
    </lineage>
</organism>
<reference evidence="2 3" key="1">
    <citation type="submission" date="2024-09" db="EMBL/GenBank/DDBJ databases">
        <authorList>
            <person name="Sun Q."/>
            <person name="Mori K."/>
        </authorList>
    </citation>
    <scope>NUCLEOTIDE SEQUENCE [LARGE SCALE GENOMIC DNA]</scope>
    <source>
        <strain evidence="2 3">CCM 8677</strain>
    </source>
</reference>
<protein>
    <submittedName>
        <fullName evidence="2">DUF4365 domain-containing protein</fullName>
    </submittedName>
</protein>
<feature type="domain" description="DUF4365" evidence="1">
    <location>
        <begin position="17"/>
        <end position="145"/>
    </location>
</feature>
<gene>
    <name evidence="2" type="ORF">ACFFJH_14010</name>
</gene>
<dbReference type="InterPro" id="IPR025375">
    <property type="entry name" value="DUF4365"/>
</dbReference>
<dbReference type="Pfam" id="PF14280">
    <property type="entry name" value="DUF4365"/>
    <property type="match status" value="1"/>
</dbReference>
<keyword evidence="3" id="KW-1185">Reference proteome</keyword>
<evidence type="ECO:0000259" key="1">
    <source>
        <dbReference type="Pfam" id="PF14280"/>
    </source>
</evidence>
<dbReference type="RefSeq" id="WP_390213474.1">
    <property type="nucleotide sequence ID" value="NZ_JBHLXJ010000015.1"/>
</dbReference>
<dbReference type="EMBL" id="JBHLXJ010000015">
    <property type="protein sequence ID" value="MFC0350927.1"/>
    <property type="molecule type" value="Genomic_DNA"/>
</dbReference>
<name>A0ABV6IGG9_9BURK</name>
<sequence length="339" mass="39203">MSKGFPTYSKAAQKGDRGVDLVSRVINEEFGWLFKRNHQEHDFGIDAQVDIILEDGTVTGQMIALQIKYGKSFFEEKNQWGYIFRGDIKHFNYLVNYPAPVLIAICHPSSKDIYWVVFSPEITSRAGENWKITIPFENKLNGSKKTILDLLPPPSNILEEVQHYWDVNEVLVTSEHFHFIIDRDDVRALNTSPIRSFFDRIKGTREIAAHCQGKVEISFYGYDEDIRELYEISEMRRYVPILVEALPELFFFAYTGERAATLKTIALCLTNVEIHSRKPDPNNKIRVEFTTIEIAEFLESHFPGLNEMTVWLNMPLEENRRISDEVLCALGLKELSKDT</sequence>
<dbReference type="Proteomes" id="UP001589844">
    <property type="component" value="Unassembled WGS sequence"/>
</dbReference>
<proteinExistence type="predicted"/>
<comment type="caution">
    <text evidence="2">The sequence shown here is derived from an EMBL/GenBank/DDBJ whole genome shotgun (WGS) entry which is preliminary data.</text>
</comment>